<dbReference type="PANTHER" id="PTHR36932:SF1">
    <property type="entry name" value="CAPSULAR POLYSACCHARIDE BIOSYNTHESIS PROTEIN"/>
    <property type="match status" value="1"/>
</dbReference>
<reference evidence="4 5" key="1">
    <citation type="journal article" date="2015" name="ISME J.">
        <title>Genomic and phenotypic differentiation among Methanosarcina mazei populations from Columbia River sediment.</title>
        <authorList>
            <person name="Youngblut N.D."/>
            <person name="Wirth J.S."/>
            <person name="Henriksen J.R."/>
            <person name="Smith M."/>
            <person name="Simon H."/>
            <person name="Metcalf W.W."/>
            <person name="Whitaker R.J."/>
        </authorList>
    </citation>
    <scope>NUCLEOTIDE SEQUENCE [LARGE SCALE GENOMIC DNA]</scope>
    <source>
        <strain evidence="2 6">3.H.M.1B.1</strain>
        <strain evidence="3 4">3.H.M.1B.2</strain>
        <strain evidence="1 5">3.H.M.1B.5</strain>
    </source>
</reference>
<dbReference type="EMBL" id="JJPV01000023">
    <property type="protein sequence ID" value="KKH02830.1"/>
    <property type="molecule type" value="Genomic_DNA"/>
</dbReference>
<dbReference type="AlphaFoldDB" id="A0A0F8KFV4"/>
<dbReference type="Gene3D" id="3.40.50.12780">
    <property type="entry name" value="N-terminal domain of ligase-like"/>
    <property type="match status" value="1"/>
</dbReference>
<dbReference type="InterPro" id="IPR053158">
    <property type="entry name" value="CapK_Type1_Caps_Biosynth"/>
</dbReference>
<dbReference type="SUPFAM" id="SSF56801">
    <property type="entry name" value="Acetyl-CoA synthetase-like"/>
    <property type="match status" value="1"/>
</dbReference>
<evidence type="ECO:0000313" key="2">
    <source>
        <dbReference type="EMBL" id="KKH00361.1"/>
    </source>
</evidence>
<evidence type="ECO:0000313" key="1">
    <source>
        <dbReference type="EMBL" id="KKG99368.1"/>
    </source>
</evidence>
<evidence type="ECO:0000313" key="6">
    <source>
        <dbReference type="Proteomes" id="UP000034468"/>
    </source>
</evidence>
<dbReference type="EMBL" id="JJPU01000046">
    <property type="protein sequence ID" value="KKH00361.1"/>
    <property type="molecule type" value="Genomic_DNA"/>
</dbReference>
<dbReference type="EMBL" id="JJPW01000070">
    <property type="protein sequence ID" value="KKG99368.1"/>
    <property type="molecule type" value="Genomic_DNA"/>
</dbReference>
<evidence type="ECO:0008006" key="7">
    <source>
        <dbReference type="Google" id="ProtNLM"/>
    </source>
</evidence>
<organism evidence="3 4">
    <name type="scientific">Methanosarcina mazei</name>
    <name type="common">Methanosarcina frisia</name>
    <dbReference type="NCBI Taxonomy" id="2209"/>
    <lineage>
        <taxon>Archaea</taxon>
        <taxon>Methanobacteriati</taxon>
        <taxon>Methanobacteriota</taxon>
        <taxon>Stenosarchaea group</taxon>
        <taxon>Methanomicrobia</taxon>
        <taxon>Methanosarcinales</taxon>
        <taxon>Methanosarcinaceae</taxon>
        <taxon>Methanosarcina</taxon>
    </lineage>
</organism>
<evidence type="ECO:0000313" key="5">
    <source>
        <dbReference type="Proteomes" id="UP000034253"/>
    </source>
</evidence>
<comment type="caution">
    <text evidence="3">The sequence shown here is derived from an EMBL/GenBank/DDBJ whole genome shotgun (WGS) entry which is preliminary data.</text>
</comment>
<dbReference type="PATRIC" id="fig|2209.45.peg.2075"/>
<evidence type="ECO:0000313" key="3">
    <source>
        <dbReference type="EMBL" id="KKH02830.1"/>
    </source>
</evidence>
<dbReference type="RefSeq" id="WP_052738629.1">
    <property type="nucleotide sequence ID" value="NZ_JJPV01000023.1"/>
</dbReference>
<gene>
    <name evidence="1" type="ORF">DU56_04695</name>
    <name evidence="2" type="ORF">DU66_09370</name>
    <name evidence="3" type="ORF">DU68_01460</name>
</gene>
<name>A0A0F8KFV4_METMZ</name>
<dbReference type="Proteomes" id="UP000033835">
    <property type="component" value="Unassembled WGS sequence"/>
</dbReference>
<dbReference type="PANTHER" id="PTHR36932">
    <property type="entry name" value="CAPSULAR POLYSACCHARIDE BIOSYNTHESIS PROTEIN"/>
    <property type="match status" value="1"/>
</dbReference>
<accession>A0A0F8KFV4</accession>
<dbReference type="Proteomes" id="UP000034468">
    <property type="component" value="Unassembled WGS sequence"/>
</dbReference>
<sequence length="469" mass="54329">MRIIMLEKVYKLFRQSPDSIRKLMCLVPIEYRLGGTEFKNQLEFIQKTDKLPREKLIKFQEKELSKVLKHAIKNVPYYNDLKYDDSRSAFDNLLKFPIIDKETVQENIDQFRSIDSSAYNAYYVTTGGTSGNTLGFYLDNSTYGKEWAFITSLWQRAGYSLGDKIVAFRGVDFKDSGKNKFWQLNTIYNALELSPFQMSDENLRQYLKRINDYKPLFFHGYPSALTILAKYVKSTNSHNIPKIKAVFAGSENIYPGQIEFIEKALQTRFFSWYGQSEKVILAGECEHSHSYHVFPQYGYTEILGEDGSMIPWENAGERGELVGTGFMNMSMPFIRYKTGDFATIEGWGCKECKRDYPMITDVQGRWLQEMIVGKSGALISMTALNMHSDIFDHVHQYQFYQDTMGELTLKVIKKSSYAEADNLKIIKEIARKLGNDVTVRIEFIDKIPRTQSGKSRMLIQKLPISLRDW</sequence>
<protein>
    <recommendedName>
        <fullName evidence="7">Phenylacetate--CoA ligase family protein</fullName>
    </recommendedName>
</protein>
<proteinExistence type="predicted"/>
<evidence type="ECO:0000313" key="4">
    <source>
        <dbReference type="Proteomes" id="UP000033835"/>
    </source>
</evidence>
<dbReference type="Proteomes" id="UP000034253">
    <property type="component" value="Unassembled WGS sequence"/>
</dbReference>
<dbReference type="InterPro" id="IPR042099">
    <property type="entry name" value="ANL_N_sf"/>
</dbReference>